<protein>
    <submittedName>
        <fullName evidence="1">Uncharacterized protein</fullName>
    </submittedName>
</protein>
<organism evidence="1">
    <name type="scientific">Ackermannviridae sp</name>
    <dbReference type="NCBI Taxonomy" id="2831612"/>
    <lineage>
        <taxon>Viruses</taxon>
        <taxon>Duplodnaviria</taxon>
        <taxon>Heunggongvirae</taxon>
        <taxon>Uroviricota</taxon>
        <taxon>Caudoviricetes</taxon>
        <taxon>Pantevenvirales</taxon>
        <taxon>Ackermannviridae</taxon>
    </lineage>
</organism>
<name>A0A8S5VK40_9CAUD</name>
<proteinExistence type="predicted"/>
<accession>A0A8S5VK40</accession>
<dbReference type="EMBL" id="BK035253">
    <property type="protein sequence ID" value="DAG89120.1"/>
    <property type="molecule type" value="Genomic_DNA"/>
</dbReference>
<reference evidence="1" key="1">
    <citation type="journal article" date="2021" name="Proc. Natl. Acad. Sci. U.S.A.">
        <title>A Catalog of Tens of Thousands of Viruses from Human Metagenomes Reveals Hidden Associations with Chronic Diseases.</title>
        <authorList>
            <person name="Tisza M.J."/>
            <person name="Buck C.B."/>
        </authorList>
    </citation>
    <scope>NUCLEOTIDE SEQUENCE</scope>
    <source>
        <strain evidence="1">CtfgE36</strain>
    </source>
</reference>
<sequence length="52" mass="6134">MGCRFDFEIYGKSFFLLPSLSFLRDNMVYAVPNFAIRFDWLVFHARLLLKAG</sequence>
<evidence type="ECO:0000313" key="1">
    <source>
        <dbReference type="EMBL" id="DAG89120.1"/>
    </source>
</evidence>